<dbReference type="PROSITE" id="PS50110">
    <property type="entry name" value="RESPONSE_REGULATORY"/>
    <property type="match status" value="1"/>
</dbReference>
<evidence type="ECO:0000313" key="7">
    <source>
        <dbReference type="Proteomes" id="UP001163152"/>
    </source>
</evidence>
<dbReference type="SUPFAM" id="SSF55785">
    <property type="entry name" value="PYP-like sensor domain (PAS domain)"/>
    <property type="match status" value="1"/>
</dbReference>
<dbReference type="CDD" id="cd17536">
    <property type="entry name" value="REC_YesN-like"/>
    <property type="match status" value="1"/>
</dbReference>
<accession>A0A9E8ZDL4</accession>
<keyword evidence="7" id="KW-1185">Reference proteome</keyword>
<evidence type="ECO:0000259" key="3">
    <source>
        <dbReference type="PROSITE" id="PS50110"/>
    </source>
</evidence>
<dbReference type="Proteomes" id="UP001163152">
    <property type="component" value="Chromosome"/>
</dbReference>
<dbReference type="InterPro" id="IPR052048">
    <property type="entry name" value="ST_Response_Regulator"/>
</dbReference>
<dbReference type="InterPro" id="IPR011006">
    <property type="entry name" value="CheY-like_superfamily"/>
</dbReference>
<dbReference type="SUPFAM" id="SSF52540">
    <property type="entry name" value="P-loop containing nucleoside triphosphate hydrolases"/>
    <property type="match status" value="1"/>
</dbReference>
<dbReference type="Gene3D" id="3.40.50.300">
    <property type="entry name" value="P-loop containing nucleotide triphosphate hydrolases"/>
    <property type="match status" value="1"/>
</dbReference>
<dbReference type="Pfam" id="PF14516">
    <property type="entry name" value="AAA_35"/>
    <property type="match status" value="1"/>
</dbReference>
<dbReference type="Gene3D" id="3.40.50.2300">
    <property type="match status" value="1"/>
</dbReference>
<dbReference type="InterPro" id="IPR035965">
    <property type="entry name" value="PAS-like_dom_sf"/>
</dbReference>
<proteinExistence type="predicted"/>
<dbReference type="InterPro" id="IPR000700">
    <property type="entry name" value="PAS-assoc_C"/>
</dbReference>
<feature type="domain" description="Response regulatory" evidence="3">
    <location>
        <begin position="4"/>
        <end position="123"/>
    </location>
</feature>
<dbReference type="Pfam" id="PF00989">
    <property type="entry name" value="PAS"/>
    <property type="match status" value="1"/>
</dbReference>
<dbReference type="EMBL" id="CP113797">
    <property type="protein sequence ID" value="WAL61360.1"/>
    <property type="molecule type" value="Genomic_DNA"/>
</dbReference>
<dbReference type="InterPro" id="IPR027417">
    <property type="entry name" value="P-loop_NTPase"/>
</dbReference>
<feature type="coiled-coil region" evidence="2">
    <location>
        <begin position="289"/>
        <end position="359"/>
    </location>
</feature>
<protein>
    <submittedName>
        <fullName evidence="6">AAA-like domain-containing protein</fullName>
    </submittedName>
</protein>
<dbReference type="KEGG" id="tsin:OXH18_05040"/>
<dbReference type="CDD" id="cd00130">
    <property type="entry name" value="PAS"/>
    <property type="match status" value="1"/>
</dbReference>
<reference evidence="6" key="1">
    <citation type="submission" date="2022-12" db="EMBL/GenBank/DDBJ databases">
        <title>Polyphasic identification of a Novel Hot-Spring Cyanobacterium Ocullathermofonsia sinensis gen nov. sp. nov. and Genomic Insights on its Adaptations to the Thermal Habitat.</title>
        <authorList>
            <person name="Daroch M."/>
            <person name="Tang J."/>
            <person name="Jiang Y."/>
        </authorList>
    </citation>
    <scope>NUCLEOTIDE SEQUENCE</scope>
    <source>
        <strain evidence="6">PKUAC-SCTA174</strain>
    </source>
</reference>
<dbReference type="InterPro" id="IPR000014">
    <property type="entry name" value="PAS"/>
</dbReference>
<dbReference type="SMART" id="SM00448">
    <property type="entry name" value="REC"/>
    <property type="match status" value="1"/>
</dbReference>
<dbReference type="GO" id="GO:0006355">
    <property type="term" value="P:regulation of DNA-templated transcription"/>
    <property type="evidence" value="ECO:0007669"/>
    <property type="project" value="InterPro"/>
</dbReference>
<evidence type="ECO:0000256" key="2">
    <source>
        <dbReference type="SAM" id="Coils"/>
    </source>
</evidence>
<dbReference type="PANTHER" id="PTHR43228">
    <property type="entry name" value="TWO-COMPONENT RESPONSE REGULATOR"/>
    <property type="match status" value="1"/>
</dbReference>
<dbReference type="PROSITE" id="PS50112">
    <property type="entry name" value="PAS"/>
    <property type="match status" value="1"/>
</dbReference>
<evidence type="ECO:0000256" key="1">
    <source>
        <dbReference type="PROSITE-ProRule" id="PRU00169"/>
    </source>
</evidence>
<evidence type="ECO:0000313" key="6">
    <source>
        <dbReference type="EMBL" id="WAL61360.1"/>
    </source>
</evidence>
<keyword evidence="1" id="KW-0597">Phosphoprotein</keyword>
<gene>
    <name evidence="6" type="ORF">OXH18_05040</name>
</gene>
<dbReference type="SUPFAM" id="SSF52172">
    <property type="entry name" value="CheY-like"/>
    <property type="match status" value="1"/>
</dbReference>
<name>A0A9E8ZDL4_9CYAN</name>
<dbReference type="InterPro" id="IPR013767">
    <property type="entry name" value="PAS_fold"/>
</dbReference>
<dbReference type="PROSITE" id="PS50113">
    <property type="entry name" value="PAC"/>
    <property type="match status" value="1"/>
</dbReference>
<dbReference type="RefSeq" id="WP_268611313.1">
    <property type="nucleotide sequence ID" value="NZ_CP113797.1"/>
</dbReference>
<feature type="modified residue" description="4-aspartylphosphate" evidence="1">
    <location>
        <position position="58"/>
    </location>
</feature>
<sequence length="739" mass="85082">MPSKILVVDDESDLEILIRQKFRKQIRQQELNFVFARNGLEALQKVQEEPDIDVVLTDINMPEMDGLTLLTELKAAHPLIKAVIVSAYGDMENIRAAMNRGAFDFLTKPIDFQDLEITTSKTLEYVQQIKDALEQERLARQAQTELLVHLRQEIDIRQQTEEALRESEGQLTQFLEALPVAIAVLDIHGKPVYSNHLAEELLGRTSDPNAPIDSISQVYQLYRAGTDQLYPVEELSVVRALQGDRHTTDDVEIRQAHRVIPVEAWATPIYDQKGNIAYAIVAFQDITQRRQAELERVRFTQELERKNQALQQAKDELAIANRTLEEKVQERTRELLQTLEILKATQAELEIENALLRSDRLPSSYDYQVGGSLPMDAPTYVMRQSDRHLYHALKLGEFCYVLNARQMGKSSLRVQIMKRLQAEGMVCAAIDISEIGNRQTTLEQWYAGLAYGLSSSLGLLNHVNIRTWWREHAFLTPVQRLGEFINTVLLEIIPNNIVIFIDEIDSVLSLDFATDDFFILLRTCFNRRADQPRYKRLTFVLLGVATPSHLIQDKNRTPFNIGQAIELNGFQLHEAQPLLRGLTDYVHNPQAVLKEILAWTNGQPFLTQKLCKLVRHVNHRIPASKEPEWIEQLVRSQIIDNWEVHDEPEHLKTIRDRILNNDRFSPDLVVRLLHLYQRVLCQEAIPTDNGFEQTELLLSGLVSKRDGQLLVANRIYETVFSLEWCDRELAKLKTRHELL</sequence>
<evidence type="ECO:0000259" key="5">
    <source>
        <dbReference type="PROSITE" id="PS50113"/>
    </source>
</evidence>
<dbReference type="PANTHER" id="PTHR43228:SF1">
    <property type="entry name" value="TWO-COMPONENT RESPONSE REGULATOR ARR22"/>
    <property type="match status" value="1"/>
</dbReference>
<organism evidence="6 7">
    <name type="scientific">Thermocoleostomius sinensis A174</name>
    <dbReference type="NCBI Taxonomy" id="2016057"/>
    <lineage>
        <taxon>Bacteria</taxon>
        <taxon>Bacillati</taxon>
        <taxon>Cyanobacteriota</taxon>
        <taxon>Cyanophyceae</taxon>
        <taxon>Oculatellales</taxon>
        <taxon>Oculatellaceae</taxon>
        <taxon>Thermocoleostomius</taxon>
    </lineage>
</organism>
<keyword evidence="2" id="KW-0175">Coiled coil</keyword>
<feature type="domain" description="PAC" evidence="5">
    <location>
        <begin position="246"/>
        <end position="298"/>
    </location>
</feature>
<dbReference type="Pfam" id="PF00072">
    <property type="entry name" value="Response_reg"/>
    <property type="match status" value="1"/>
</dbReference>
<dbReference type="Gene3D" id="3.30.450.20">
    <property type="entry name" value="PAS domain"/>
    <property type="match status" value="1"/>
</dbReference>
<evidence type="ECO:0000259" key="4">
    <source>
        <dbReference type="PROSITE" id="PS50112"/>
    </source>
</evidence>
<feature type="domain" description="PAS" evidence="4">
    <location>
        <begin position="167"/>
        <end position="207"/>
    </location>
</feature>
<dbReference type="InterPro" id="IPR001789">
    <property type="entry name" value="Sig_transdc_resp-reg_receiver"/>
</dbReference>
<dbReference type="AlphaFoldDB" id="A0A9E8ZDL4"/>
<dbReference type="GO" id="GO:0000160">
    <property type="term" value="P:phosphorelay signal transduction system"/>
    <property type="evidence" value="ECO:0007669"/>
    <property type="project" value="InterPro"/>
</dbReference>